<accession>H1SH91</accession>
<gene>
    <name evidence="5" type="ORF">OR16_38989</name>
</gene>
<keyword evidence="2" id="KW-0472">Membrane</keyword>
<dbReference type="Gene3D" id="2.40.160.50">
    <property type="entry name" value="membrane protein fhac: a member of the omp85/tpsb transporter family"/>
    <property type="match status" value="1"/>
</dbReference>
<evidence type="ECO:0000256" key="3">
    <source>
        <dbReference type="SAM" id="SignalP"/>
    </source>
</evidence>
<dbReference type="EMBL" id="AHJE01000147">
    <property type="protein sequence ID" value="EHP38082.1"/>
    <property type="molecule type" value="Genomic_DNA"/>
</dbReference>
<evidence type="ECO:0000256" key="2">
    <source>
        <dbReference type="ARBA" id="ARBA00023136"/>
    </source>
</evidence>
<proteinExistence type="predicted"/>
<sequence>MAAPATQSLLLAYCLPMQIPNCFPCAPAILACALLALTAATARAQPEAGGDQKPEKAAKALSFTDAQDGKFDASDYLLNHKGALPVPTIITEPAIGFGAGLGLVFFSESMKDAAEKAQSTGKGPAPPNITAVGGAYTGNGTWGAGAAHFHTWDGDRYRYLGAIAKVDAQLKYYGLLNQARAYELEGLMLVQQFMVRLGDTHWYVGPRYVLFDSKASFKGPAAAELGGFERDQRIGKGGLVIDYDSRDNIFYPSRGSYAELEAQFARGGFGSTQAFNMYNARGFTWLPLARTWILGLRADGRFSTGDIPFYAQPFVDLRGVSKGRYQDRNALATEMELRWEMTPRWSLLGFTGAGKAYGNWHSFSDAATVYSVGAGFRYLIARKLGVSIGIDVAHSKDQNAFYVQVGSAWH</sequence>
<dbReference type="GO" id="GO:0019867">
    <property type="term" value="C:outer membrane"/>
    <property type="evidence" value="ECO:0007669"/>
    <property type="project" value="InterPro"/>
</dbReference>
<evidence type="ECO:0000259" key="4">
    <source>
        <dbReference type="Pfam" id="PF01103"/>
    </source>
</evidence>
<feature type="chain" id="PRO_5003554550" evidence="3">
    <location>
        <begin position="45"/>
        <end position="410"/>
    </location>
</feature>
<evidence type="ECO:0000256" key="1">
    <source>
        <dbReference type="ARBA" id="ARBA00004370"/>
    </source>
</evidence>
<keyword evidence="3" id="KW-0732">Signal</keyword>
<dbReference type="Proteomes" id="UP000005808">
    <property type="component" value="Unassembled WGS sequence"/>
</dbReference>
<dbReference type="PATRIC" id="fig|1127483.3.peg.7758"/>
<dbReference type="Pfam" id="PF01103">
    <property type="entry name" value="Omp85"/>
    <property type="match status" value="1"/>
</dbReference>
<reference evidence="5 6" key="1">
    <citation type="journal article" date="2012" name="J. Bacteriol.">
        <title>De Novo Genome Project of Cupriavidus basilensis OR16.</title>
        <authorList>
            <person name="Cserhati M."/>
            <person name="Kriszt B."/>
            <person name="Szoboszlay S."/>
            <person name="Toth A."/>
            <person name="Szabo I."/>
            <person name="Tancsics A."/>
            <person name="Nagy I."/>
            <person name="Horvath B."/>
            <person name="Nagy I."/>
            <person name="Kukolya J."/>
        </authorList>
    </citation>
    <scope>NUCLEOTIDE SEQUENCE [LARGE SCALE GENOMIC DNA]</scope>
    <source>
        <strain evidence="5 6">OR16</strain>
    </source>
</reference>
<feature type="domain" description="Bacterial surface antigen (D15)" evidence="4">
    <location>
        <begin position="239"/>
        <end position="407"/>
    </location>
</feature>
<evidence type="ECO:0000313" key="6">
    <source>
        <dbReference type="Proteomes" id="UP000005808"/>
    </source>
</evidence>
<dbReference type="InterPro" id="IPR000184">
    <property type="entry name" value="Bac_surfAg_D15"/>
</dbReference>
<comment type="caution">
    <text evidence="5">The sequence shown here is derived from an EMBL/GenBank/DDBJ whole genome shotgun (WGS) entry which is preliminary data.</text>
</comment>
<organism evidence="5 6">
    <name type="scientific">Cupriavidus basilensis OR16</name>
    <dbReference type="NCBI Taxonomy" id="1127483"/>
    <lineage>
        <taxon>Bacteria</taxon>
        <taxon>Pseudomonadati</taxon>
        <taxon>Pseudomonadota</taxon>
        <taxon>Betaproteobacteria</taxon>
        <taxon>Burkholderiales</taxon>
        <taxon>Burkholderiaceae</taxon>
        <taxon>Cupriavidus</taxon>
    </lineage>
</organism>
<protein>
    <submittedName>
        <fullName evidence="5">Glyceraldehyde 3-phosphate dehydrogenase</fullName>
    </submittedName>
</protein>
<feature type="signal peptide" evidence="3">
    <location>
        <begin position="1"/>
        <end position="44"/>
    </location>
</feature>
<dbReference type="AlphaFoldDB" id="H1SH91"/>
<evidence type="ECO:0000313" key="5">
    <source>
        <dbReference type="EMBL" id="EHP38082.1"/>
    </source>
</evidence>
<comment type="subcellular location">
    <subcellularLocation>
        <location evidence="1">Membrane</location>
    </subcellularLocation>
</comment>
<name>H1SH91_9BURK</name>